<evidence type="ECO:0000313" key="2">
    <source>
        <dbReference type="Proteomes" id="UP000319483"/>
    </source>
</evidence>
<reference evidence="1 2" key="1">
    <citation type="submission" date="2019-07" db="EMBL/GenBank/DDBJ databases">
        <title>Gilliamella genomes.</title>
        <authorList>
            <person name="Zheng H."/>
        </authorList>
    </citation>
    <scope>NUCLEOTIDE SEQUENCE [LARGE SCALE GENOMIC DNA]</scope>
    <source>
        <strain evidence="1 2">W8127</strain>
    </source>
</reference>
<accession>A0A556SSQ5</accession>
<sequence length="221" mass="25576">MKLSNIFICTMVPIFIASCAHKSATPIKIEEPPQIEMDPLSVLMQQTESNNPYVVNAKDQLQKLLQSQNFNEYISNEGILKCVNDPNQSACVLNFYLNEYYNLKYNIQIKKIIEDKQIEHKIELSKINATQANIQKYCDLSADFTAAIYTNNNSKISTFQTLFKMNKGDLSILHTKILKDNYSHFLIDENPSILQEMKTEFMEKCVNDPKNNIINYLNIFR</sequence>
<dbReference type="RefSeq" id="WP_144091581.1">
    <property type="nucleotide sequence ID" value="NZ_CAMLRN010000005.1"/>
</dbReference>
<protein>
    <recommendedName>
        <fullName evidence="3">Lipoprotein</fullName>
    </recommendedName>
</protein>
<comment type="caution">
    <text evidence="1">The sequence shown here is derived from an EMBL/GenBank/DDBJ whole genome shotgun (WGS) entry which is preliminary data.</text>
</comment>
<name>A0A556SSQ5_9GAMM</name>
<dbReference type="EMBL" id="VMHM01000004">
    <property type="protein sequence ID" value="TSK04171.1"/>
    <property type="molecule type" value="Genomic_DNA"/>
</dbReference>
<dbReference type="PROSITE" id="PS51257">
    <property type="entry name" value="PROKAR_LIPOPROTEIN"/>
    <property type="match status" value="1"/>
</dbReference>
<dbReference type="AlphaFoldDB" id="A0A556SSQ5"/>
<evidence type="ECO:0008006" key="3">
    <source>
        <dbReference type="Google" id="ProtNLM"/>
    </source>
</evidence>
<evidence type="ECO:0000313" key="1">
    <source>
        <dbReference type="EMBL" id="TSK04171.1"/>
    </source>
</evidence>
<proteinExistence type="predicted"/>
<gene>
    <name evidence="1" type="ORF">FPQ15_04115</name>
</gene>
<organism evidence="1 2">
    <name type="scientific">Gilliamella apicola</name>
    <dbReference type="NCBI Taxonomy" id="1196095"/>
    <lineage>
        <taxon>Bacteria</taxon>
        <taxon>Pseudomonadati</taxon>
        <taxon>Pseudomonadota</taxon>
        <taxon>Gammaproteobacteria</taxon>
        <taxon>Orbales</taxon>
        <taxon>Orbaceae</taxon>
        <taxon>Gilliamella</taxon>
    </lineage>
</organism>
<dbReference type="Proteomes" id="UP000319483">
    <property type="component" value="Unassembled WGS sequence"/>
</dbReference>